<comment type="similarity">
    <text evidence="3 9">Belongs to the glycosyl hydrolase 47 family.</text>
</comment>
<dbReference type="AlphaFoldDB" id="A0AAJ0HC07"/>
<feature type="binding site" evidence="7">
    <location>
        <position position="1036"/>
    </location>
    <ligand>
        <name>Ca(2+)</name>
        <dbReference type="ChEBI" id="CHEBI:29108"/>
    </ligand>
</feature>
<keyword evidence="4 9" id="KW-0378">Hydrolase</keyword>
<dbReference type="InterPro" id="IPR050749">
    <property type="entry name" value="Glycosyl_Hydrolase_47"/>
</dbReference>
<gene>
    <name evidence="12" type="ORF">B0T25DRAFT_592857</name>
</gene>
<dbReference type="Proteomes" id="UP001275084">
    <property type="component" value="Unassembled WGS sequence"/>
</dbReference>
<evidence type="ECO:0000256" key="6">
    <source>
        <dbReference type="PIRSR" id="PIRSR601382-1"/>
    </source>
</evidence>
<dbReference type="GO" id="GO:0005783">
    <property type="term" value="C:endoplasmic reticulum"/>
    <property type="evidence" value="ECO:0007669"/>
    <property type="project" value="TreeGrafter"/>
</dbReference>
<feature type="compositionally biased region" description="Basic and acidic residues" evidence="10">
    <location>
        <begin position="756"/>
        <end position="794"/>
    </location>
</feature>
<sequence>MLRLRRYRVYVICAFVVVALLYHVSKNSQWDYSQTAPYHGNTGALQHKPKPVAPGSGQQVNEPVRRPHQSTQTKPSQTPLQKQKPPHTAPDRGHRNSSNTHTAKDTTIRIPQLKTSNEVKGGYGLPTAALAATPAKTHPVHGDDTMATGAPTPTTAVAVAIPERTITHHEDDQSTLNLEETLTTTSTTVHWKKPVEYFPVKEESLIMLPTGAPVPIPAVQHVFGEESIEAKAKREKRLAQVKAEAKRAWDGYKKYAWTHDELVPVARDKKDPFCGWAATLVDAMDTLWLMGMKAEFDDAVEAVKEIDFTTTPYRQDIPVFETIIRYLGGLLGAYDVTGGPKGEYKVLLDKAEELAEILMSVFDTPNRMPILYYYWKPEANIEPKRASSGSGVAEMGTMSMEFTRLAQLTGKNKYYDAIARITDALEELQNREGGTALPGIFPQNVDASGCNKTAMRILRAENAATKQAEEVAKKQAEEAYGDPEDSQDNGPPPLRNNAAKVETAEYDEKDVFGVQTGDRTGEPVTNKAQVAKRDEPLSILPPSFLAKRQSQSMDPGCIPQGLASSGYGGDSYSMGGSQDSAYEYFPKQYLMLGGLVPKYRTMHEKTVEAVKKYLLFRPMAEGDPDILFSAKVVAPHDNDENLTYDWEVTHLTCFLGGMFGLGGKIFERPEDVEIGKKLSAGCAWAYDVMPTGIMPEFAAVVPCAKADDCHFNKTSWYEMLDPQFETREAEMEEYYVQKKGWELAVEEVKEKAALQQAEDARRKEEEKQKAAEEAKKKEAEKARKKAEEEEERRLRPINSTLPEGGAAKPNNGADSGYDLREKDTIPESFVQNVQKRDLLNVGSLPVGEEAEAKMIEDKVKRLEGHIKPADDVPVVLRSPDAVTTSLPDSGVTTRSPGEGDQKPMIDIVLPPEPERPMTHEEYVASKLESDQLVPGFVSIRDPRYILRPEAIESVWYMYRITGDPAWQERGWRMFEAVIAATQTDIGHTAISDVTTSDTPRPTDSMESFWLAETLKYFYLLFTTPDVISLDEWVLNTEAHPFRRPT</sequence>
<protein>
    <recommendedName>
        <fullName evidence="9">alpha-1,2-Mannosidase</fullName>
        <ecNumber evidence="9">3.2.1.-</ecNumber>
    </recommendedName>
</protein>
<feature type="active site" evidence="6">
    <location>
        <position position="579"/>
    </location>
</feature>
<dbReference type="EC" id="3.2.1.-" evidence="9"/>
<dbReference type="GO" id="GO:0004571">
    <property type="term" value="F:mannosyl-oligosaccharide 1,2-alpha-mannosidase activity"/>
    <property type="evidence" value="ECO:0007669"/>
    <property type="project" value="InterPro"/>
</dbReference>
<keyword evidence="5 8" id="KW-1015">Disulfide bond</keyword>
<feature type="region of interest" description="Disordered" evidence="10">
    <location>
        <begin position="881"/>
        <end position="904"/>
    </location>
</feature>
<feature type="region of interest" description="Disordered" evidence="10">
    <location>
        <begin position="41"/>
        <end position="121"/>
    </location>
</feature>
<dbReference type="GO" id="GO:0005509">
    <property type="term" value="F:calcium ion binding"/>
    <property type="evidence" value="ECO:0007669"/>
    <property type="project" value="InterPro"/>
</dbReference>
<feature type="compositionally biased region" description="Basic and acidic residues" evidence="10">
    <location>
        <begin position="467"/>
        <end position="477"/>
    </location>
</feature>
<comment type="pathway">
    <text evidence="2">Protein modification; protein glycosylation.</text>
</comment>
<evidence type="ECO:0000256" key="4">
    <source>
        <dbReference type="ARBA" id="ARBA00022801"/>
    </source>
</evidence>
<keyword evidence="11" id="KW-1133">Transmembrane helix</keyword>
<feature type="active site" evidence="6">
    <location>
        <position position="949"/>
    </location>
</feature>
<dbReference type="GO" id="GO:0036503">
    <property type="term" value="P:ERAD pathway"/>
    <property type="evidence" value="ECO:0007669"/>
    <property type="project" value="UniProtKB-ARBA"/>
</dbReference>
<feature type="active site" description="Proton donor" evidence="6">
    <location>
        <position position="321"/>
    </location>
</feature>
<dbReference type="GO" id="GO:0005975">
    <property type="term" value="P:carbohydrate metabolic process"/>
    <property type="evidence" value="ECO:0007669"/>
    <property type="project" value="InterPro"/>
</dbReference>
<keyword evidence="13" id="KW-1185">Reference proteome</keyword>
<reference evidence="12" key="2">
    <citation type="submission" date="2023-06" db="EMBL/GenBank/DDBJ databases">
        <authorList>
            <consortium name="Lawrence Berkeley National Laboratory"/>
            <person name="Haridas S."/>
            <person name="Hensen N."/>
            <person name="Bonometti L."/>
            <person name="Westerberg I."/>
            <person name="Brannstrom I.O."/>
            <person name="Guillou S."/>
            <person name="Cros-Aarteil S."/>
            <person name="Calhoun S."/>
            <person name="Kuo A."/>
            <person name="Mondo S."/>
            <person name="Pangilinan J."/>
            <person name="Riley R."/>
            <person name="Labutti K."/>
            <person name="Andreopoulos B."/>
            <person name="Lipzen A."/>
            <person name="Chen C."/>
            <person name="Yanf M."/>
            <person name="Daum C."/>
            <person name="Ng V."/>
            <person name="Clum A."/>
            <person name="Steindorff A."/>
            <person name="Ohm R."/>
            <person name="Martin F."/>
            <person name="Silar P."/>
            <person name="Natvig D."/>
            <person name="Lalanne C."/>
            <person name="Gautier V."/>
            <person name="Ament-Velasquez S.L."/>
            <person name="Kruys A."/>
            <person name="Hutchinson M.I."/>
            <person name="Powell A.J."/>
            <person name="Barry K."/>
            <person name="Miller A.N."/>
            <person name="Grigoriev I.V."/>
            <person name="Debuchy R."/>
            <person name="Gladieux P."/>
            <person name="Thoren M.H."/>
            <person name="Johannesson H."/>
        </authorList>
    </citation>
    <scope>NUCLEOTIDE SEQUENCE</scope>
    <source>
        <strain evidence="12">CBS 955.72</strain>
    </source>
</reference>
<keyword evidence="11" id="KW-0812">Transmembrane</keyword>
<accession>A0AAJ0HC07</accession>
<dbReference type="Gene3D" id="1.50.10.10">
    <property type="match status" value="3"/>
</dbReference>
<dbReference type="GO" id="GO:0016020">
    <property type="term" value="C:membrane"/>
    <property type="evidence" value="ECO:0007669"/>
    <property type="project" value="InterPro"/>
</dbReference>
<evidence type="ECO:0000256" key="5">
    <source>
        <dbReference type="ARBA" id="ARBA00023157"/>
    </source>
</evidence>
<evidence type="ECO:0000256" key="7">
    <source>
        <dbReference type="PIRSR" id="PIRSR601382-2"/>
    </source>
</evidence>
<dbReference type="InterPro" id="IPR012341">
    <property type="entry name" value="6hp_glycosidase-like_sf"/>
</dbReference>
<dbReference type="PRINTS" id="PR00747">
    <property type="entry name" value="GLYHDRLASE47"/>
</dbReference>
<dbReference type="PANTHER" id="PTHR11742">
    <property type="entry name" value="MANNOSYL-OLIGOSACCHARIDE ALPHA-1,2-MANNOSIDASE-RELATED"/>
    <property type="match status" value="1"/>
</dbReference>
<name>A0AAJ0HC07_9PEZI</name>
<dbReference type="Pfam" id="PF01532">
    <property type="entry name" value="Glyco_hydro_47"/>
    <property type="match status" value="1"/>
</dbReference>
<keyword evidence="9" id="KW-0326">Glycosidase</keyword>
<feature type="region of interest" description="Disordered" evidence="10">
    <location>
        <begin position="756"/>
        <end position="819"/>
    </location>
</feature>
<evidence type="ECO:0000313" key="12">
    <source>
        <dbReference type="EMBL" id="KAK3346808.1"/>
    </source>
</evidence>
<feature type="region of interest" description="Disordered" evidence="10">
    <location>
        <begin position="466"/>
        <end position="497"/>
    </location>
</feature>
<keyword evidence="7" id="KW-0106">Calcium</keyword>
<feature type="compositionally biased region" description="Polar residues" evidence="10">
    <location>
        <begin position="69"/>
        <end position="81"/>
    </location>
</feature>
<evidence type="ECO:0000256" key="11">
    <source>
        <dbReference type="SAM" id="Phobius"/>
    </source>
</evidence>
<comment type="caution">
    <text evidence="12">The sequence shown here is derived from an EMBL/GenBank/DDBJ whole genome shotgun (WGS) entry which is preliminary data.</text>
</comment>
<dbReference type="SUPFAM" id="SSF48225">
    <property type="entry name" value="Seven-hairpin glycosidases"/>
    <property type="match status" value="1"/>
</dbReference>
<organism evidence="12 13">
    <name type="scientific">Lasiosphaeria hispida</name>
    <dbReference type="NCBI Taxonomy" id="260671"/>
    <lineage>
        <taxon>Eukaryota</taxon>
        <taxon>Fungi</taxon>
        <taxon>Dikarya</taxon>
        <taxon>Ascomycota</taxon>
        <taxon>Pezizomycotina</taxon>
        <taxon>Sordariomycetes</taxon>
        <taxon>Sordariomycetidae</taxon>
        <taxon>Sordariales</taxon>
        <taxon>Lasiosphaeriaceae</taxon>
        <taxon>Lasiosphaeria</taxon>
    </lineage>
</organism>
<dbReference type="InterPro" id="IPR001382">
    <property type="entry name" value="Glyco_hydro_47"/>
</dbReference>
<dbReference type="EMBL" id="JAUIQD010000006">
    <property type="protein sequence ID" value="KAK3346808.1"/>
    <property type="molecule type" value="Genomic_DNA"/>
</dbReference>
<dbReference type="InterPro" id="IPR036026">
    <property type="entry name" value="Seven-hairpin_glycosidases"/>
</dbReference>
<evidence type="ECO:0000256" key="3">
    <source>
        <dbReference type="ARBA" id="ARBA00007658"/>
    </source>
</evidence>
<feature type="transmembrane region" description="Helical" evidence="11">
    <location>
        <begin position="7"/>
        <end position="25"/>
    </location>
</feature>
<dbReference type="PANTHER" id="PTHR11742:SF103">
    <property type="entry name" value="ENDOPLASMIC RETICULUM MANNOSIDASE MNL2-RELATED"/>
    <property type="match status" value="1"/>
</dbReference>
<reference evidence="12" key="1">
    <citation type="journal article" date="2023" name="Mol. Phylogenet. Evol.">
        <title>Genome-scale phylogeny and comparative genomics of the fungal order Sordariales.</title>
        <authorList>
            <person name="Hensen N."/>
            <person name="Bonometti L."/>
            <person name="Westerberg I."/>
            <person name="Brannstrom I.O."/>
            <person name="Guillou S."/>
            <person name="Cros-Aarteil S."/>
            <person name="Calhoun S."/>
            <person name="Haridas S."/>
            <person name="Kuo A."/>
            <person name="Mondo S."/>
            <person name="Pangilinan J."/>
            <person name="Riley R."/>
            <person name="LaButti K."/>
            <person name="Andreopoulos B."/>
            <person name="Lipzen A."/>
            <person name="Chen C."/>
            <person name="Yan M."/>
            <person name="Daum C."/>
            <person name="Ng V."/>
            <person name="Clum A."/>
            <person name="Steindorff A."/>
            <person name="Ohm R.A."/>
            <person name="Martin F."/>
            <person name="Silar P."/>
            <person name="Natvig D.O."/>
            <person name="Lalanne C."/>
            <person name="Gautier V."/>
            <person name="Ament-Velasquez S.L."/>
            <person name="Kruys A."/>
            <person name="Hutchinson M.I."/>
            <person name="Powell A.J."/>
            <person name="Barry K."/>
            <person name="Miller A.N."/>
            <person name="Grigoriev I.V."/>
            <person name="Debuchy R."/>
            <person name="Gladieux P."/>
            <person name="Hiltunen Thoren M."/>
            <person name="Johannesson H."/>
        </authorList>
    </citation>
    <scope>NUCLEOTIDE SEQUENCE</scope>
    <source>
        <strain evidence="12">CBS 955.72</strain>
    </source>
</reference>
<evidence type="ECO:0000313" key="13">
    <source>
        <dbReference type="Proteomes" id="UP001275084"/>
    </source>
</evidence>
<feature type="disulfide bond" evidence="8">
    <location>
        <begin position="653"/>
        <end position="682"/>
    </location>
</feature>
<keyword evidence="11" id="KW-0472">Membrane</keyword>
<evidence type="ECO:0000256" key="1">
    <source>
        <dbReference type="ARBA" id="ARBA00001913"/>
    </source>
</evidence>
<feature type="compositionally biased region" description="Polar residues" evidence="10">
    <location>
        <begin position="881"/>
        <end position="895"/>
    </location>
</feature>
<comment type="cofactor">
    <cofactor evidence="1 7">
        <name>Ca(2+)</name>
        <dbReference type="ChEBI" id="CHEBI:29108"/>
    </cofactor>
</comment>
<evidence type="ECO:0000256" key="8">
    <source>
        <dbReference type="PIRSR" id="PIRSR601382-3"/>
    </source>
</evidence>
<proteinExistence type="inferred from homology"/>
<keyword evidence="7" id="KW-0479">Metal-binding</keyword>
<evidence type="ECO:0000256" key="9">
    <source>
        <dbReference type="RuleBase" id="RU361193"/>
    </source>
</evidence>
<evidence type="ECO:0000256" key="10">
    <source>
        <dbReference type="SAM" id="MobiDB-lite"/>
    </source>
</evidence>
<feature type="active site" description="Proton donor" evidence="6">
    <location>
        <position position="696"/>
    </location>
</feature>
<evidence type="ECO:0000256" key="2">
    <source>
        <dbReference type="ARBA" id="ARBA00004922"/>
    </source>
</evidence>